<dbReference type="InterPro" id="IPR002083">
    <property type="entry name" value="MATH/TRAF_dom"/>
</dbReference>
<comment type="subcellular location">
    <subcellularLocation>
        <location evidence="1">Cytoplasm</location>
    </subcellularLocation>
</comment>
<evidence type="ECO:0000259" key="8">
    <source>
        <dbReference type="PROSITE" id="PS50089"/>
    </source>
</evidence>
<dbReference type="SMART" id="SM00184">
    <property type="entry name" value="RING"/>
    <property type="match status" value="1"/>
</dbReference>
<feature type="domain" description="TRAF-type" evidence="9">
    <location>
        <begin position="117"/>
        <end position="160"/>
    </location>
</feature>
<dbReference type="CDD" id="cd00121">
    <property type="entry name" value="MATH"/>
    <property type="match status" value="1"/>
</dbReference>
<feature type="domain" description="TRAF-type" evidence="9">
    <location>
        <begin position="171"/>
        <end position="225"/>
    </location>
</feature>
<keyword evidence="2" id="KW-0963">Cytoplasm</keyword>
<dbReference type="PROSITE" id="PS50089">
    <property type="entry name" value="ZF_RING_2"/>
    <property type="match status" value="1"/>
</dbReference>
<dbReference type="Gene3D" id="2.60.210.10">
    <property type="entry name" value="Apoptosis, Tumor Necrosis Factor Receptor Associated Protein 2, Chain A"/>
    <property type="match status" value="1"/>
</dbReference>
<dbReference type="Pfam" id="PF00097">
    <property type="entry name" value="zf-C3HC4"/>
    <property type="match status" value="1"/>
</dbReference>
<evidence type="ECO:0000256" key="5">
    <source>
        <dbReference type="ARBA" id="ARBA00022771"/>
    </source>
</evidence>
<dbReference type="InterPro" id="IPR018957">
    <property type="entry name" value="Znf_C3HC4_RING-type"/>
</dbReference>
<evidence type="ECO:0000256" key="3">
    <source>
        <dbReference type="ARBA" id="ARBA00022723"/>
    </source>
</evidence>
<evidence type="ECO:0000256" key="7">
    <source>
        <dbReference type="PROSITE-ProRule" id="PRU00207"/>
    </source>
</evidence>
<feature type="zinc finger region" description="TRAF-type" evidence="7">
    <location>
        <begin position="117"/>
        <end position="160"/>
    </location>
</feature>
<dbReference type="SUPFAM" id="SSF57850">
    <property type="entry name" value="RING/U-box"/>
    <property type="match status" value="1"/>
</dbReference>
<feature type="domain" description="RING-type" evidence="8">
    <location>
        <begin position="28"/>
        <end position="74"/>
    </location>
</feature>
<reference evidence="10" key="1">
    <citation type="submission" date="2014-11" db="EMBL/GenBank/DDBJ databases">
        <authorList>
            <person name="Otto D Thomas"/>
            <person name="Naeem Raeece"/>
        </authorList>
    </citation>
    <scope>NUCLEOTIDE SEQUENCE</scope>
</reference>
<protein>
    <recommendedName>
        <fullName evidence="11">RING-type domain-containing protein</fullName>
    </recommendedName>
</protein>
<accession>A0A0G4F8U1</accession>
<gene>
    <name evidence="10" type="ORF">Cvel_15677</name>
</gene>
<dbReference type="VEuPathDB" id="CryptoDB:Cvel_15677"/>
<evidence type="ECO:0008006" key="11">
    <source>
        <dbReference type="Google" id="ProtNLM"/>
    </source>
</evidence>
<proteinExistence type="predicted"/>
<sequence length="398" mass="44471">MSDEIRRLFLDASFAAPGNKSHAENALCPICKDYIEDAKEVNCKARHVFCGPCITKEYERRQTEGLAQKCPTCRGPFSTLETSPPQLRNFIEEVEWKCLNHEDGCGFTGTKKKLEKHLDEECPEQETKCPFQGCTQKMKRGPLAAHKVDCKFRLIPCELCEQPVRFGTKTAHSKACKKVRVSCPNRCGQKCLRGEIAEHKKTDCKEQLVNCPVAGCGDRVKRKKLDEHDDASVKKHFKLLQREVEIMKSPDTVEGTVRLPNFKAKAPRLGKNDRLQCATFSLKGHRFCLEVYPGGYGTSESGKAGLFVRNLDDFKGVVIYSVRVLNGNGIPEMQLMKDFSGVRDWGFSSFCPASKLLDAAAATEGGALEFHVSLTAEKTHKETFALSGYRQVPPAWNG</sequence>
<dbReference type="InterPro" id="IPR013083">
    <property type="entry name" value="Znf_RING/FYVE/PHD"/>
</dbReference>
<dbReference type="Pfam" id="PF02176">
    <property type="entry name" value="zf-TRAF"/>
    <property type="match status" value="2"/>
</dbReference>
<dbReference type="EMBL" id="CDMZ01000188">
    <property type="protein sequence ID" value="CEM08761.1"/>
    <property type="molecule type" value="Genomic_DNA"/>
</dbReference>
<dbReference type="GO" id="GO:0008270">
    <property type="term" value="F:zinc ion binding"/>
    <property type="evidence" value="ECO:0007669"/>
    <property type="project" value="UniProtKB-KW"/>
</dbReference>
<keyword evidence="3 7" id="KW-0479">Metal-binding</keyword>
<feature type="zinc finger region" description="TRAF-type" evidence="7">
    <location>
        <begin position="171"/>
        <end position="225"/>
    </location>
</feature>
<dbReference type="SUPFAM" id="SSF49599">
    <property type="entry name" value="TRAF domain-like"/>
    <property type="match status" value="3"/>
</dbReference>
<dbReference type="AlphaFoldDB" id="A0A0G4F8U1"/>
<dbReference type="GO" id="GO:0005737">
    <property type="term" value="C:cytoplasm"/>
    <property type="evidence" value="ECO:0007669"/>
    <property type="project" value="UniProtKB-SubCell"/>
</dbReference>
<evidence type="ECO:0000256" key="1">
    <source>
        <dbReference type="ARBA" id="ARBA00004496"/>
    </source>
</evidence>
<keyword evidence="4" id="KW-0677">Repeat</keyword>
<dbReference type="InterPro" id="IPR001841">
    <property type="entry name" value="Znf_RING"/>
</dbReference>
<dbReference type="PANTHER" id="PTHR10131">
    <property type="entry name" value="TNF RECEPTOR ASSOCIATED FACTOR"/>
    <property type="match status" value="1"/>
</dbReference>
<organism evidence="10">
    <name type="scientific">Chromera velia CCMP2878</name>
    <dbReference type="NCBI Taxonomy" id="1169474"/>
    <lineage>
        <taxon>Eukaryota</taxon>
        <taxon>Sar</taxon>
        <taxon>Alveolata</taxon>
        <taxon>Colpodellida</taxon>
        <taxon>Chromeraceae</taxon>
        <taxon>Chromera</taxon>
    </lineage>
</organism>
<evidence type="ECO:0000256" key="2">
    <source>
        <dbReference type="ARBA" id="ARBA00022490"/>
    </source>
</evidence>
<dbReference type="InterPro" id="IPR008974">
    <property type="entry name" value="TRAF-like"/>
</dbReference>
<dbReference type="PROSITE" id="PS50145">
    <property type="entry name" value="ZF_TRAF"/>
    <property type="match status" value="2"/>
</dbReference>
<dbReference type="InterPro" id="IPR001293">
    <property type="entry name" value="Znf_TRAF"/>
</dbReference>
<evidence type="ECO:0000256" key="6">
    <source>
        <dbReference type="ARBA" id="ARBA00022833"/>
    </source>
</evidence>
<dbReference type="Gene3D" id="3.30.40.10">
    <property type="entry name" value="Zinc/RING finger domain, C3HC4 (zinc finger)"/>
    <property type="match status" value="3"/>
</dbReference>
<evidence type="ECO:0000259" key="9">
    <source>
        <dbReference type="PROSITE" id="PS50145"/>
    </source>
</evidence>
<evidence type="ECO:0000313" key="10">
    <source>
        <dbReference type="EMBL" id="CEM08761.1"/>
    </source>
</evidence>
<dbReference type="PANTHER" id="PTHR10131:SF94">
    <property type="entry name" value="TNF RECEPTOR-ASSOCIATED FACTOR 4"/>
    <property type="match status" value="1"/>
</dbReference>
<evidence type="ECO:0000256" key="4">
    <source>
        <dbReference type="ARBA" id="ARBA00022737"/>
    </source>
</evidence>
<dbReference type="PhylomeDB" id="A0A0G4F8U1"/>
<keyword evidence="6 7" id="KW-0862">Zinc</keyword>
<name>A0A0G4F8U1_9ALVE</name>
<keyword evidence="5 7" id="KW-0863">Zinc-finger</keyword>